<keyword evidence="4" id="KW-0597">Phosphoprotein</keyword>
<protein>
    <recommendedName>
        <fullName evidence="3">histidine kinase</fullName>
        <ecNumber evidence="3">2.7.13.3</ecNumber>
    </recommendedName>
</protein>
<dbReference type="Proteomes" id="UP000295678">
    <property type="component" value="Unassembled WGS sequence"/>
</dbReference>
<evidence type="ECO:0000256" key="1">
    <source>
        <dbReference type="ARBA" id="ARBA00000085"/>
    </source>
</evidence>
<dbReference type="PROSITE" id="PS50109">
    <property type="entry name" value="HIS_KIN"/>
    <property type="match status" value="1"/>
</dbReference>
<dbReference type="InterPro" id="IPR036890">
    <property type="entry name" value="HATPase_C_sf"/>
</dbReference>
<reference evidence="11 12" key="1">
    <citation type="submission" date="2019-03" db="EMBL/GenBank/DDBJ databases">
        <title>Genomic Encyclopedia of Type Strains, Phase IV (KMG-IV): sequencing the most valuable type-strain genomes for metagenomic binning, comparative biology and taxonomic classification.</title>
        <authorList>
            <person name="Goeker M."/>
        </authorList>
    </citation>
    <scope>NUCLEOTIDE SEQUENCE [LARGE SCALE GENOMIC DNA]</scope>
    <source>
        <strain evidence="11 12">DSM 19345</strain>
    </source>
</reference>
<dbReference type="InterPro" id="IPR003594">
    <property type="entry name" value="HATPase_dom"/>
</dbReference>
<dbReference type="Gene3D" id="3.30.565.10">
    <property type="entry name" value="Histidine kinase-like ATPase, C-terminal domain"/>
    <property type="match status" value="1"/>
</dbReference>
<dbReference type="GO" id="GO:0000155">
    <property type="term" value="F:phosphorelay sensor kinase activity"/>
    <property type="evidence" value="ECO:0007669"/>
    <property type="project" value="InterPro"/>
</dbReference>
<feature type="domain" description="Histidine kinase" evidence="9">
    <location>
        <begin position="433"/>
        <end position="665"/>
    </location>
</feature>
<comment type="caution">
    <text evidence="11">The sequence shown here is derived from an EMBL/GenBank/DDBJ whole genome shotgun (WGS) entry which is preliminary data.</text>
</comment>
<evidence type="ECO:0000313" key="12">
    <source>
        <dbReference type="Proteomes" id="UP000295678"/>
    </source>
</evidence>
<keyword evidence="8" id="KW-1133">Transmembrane helix</keyword>
<evidence type="ECO:0000256" key="4">
    <source>
        <dbReference type="ARBA" id="ARBA00022553"/>
    </source>
</evidence>
<organism evidence="11 12">
    <name type="scientific">Tepidamorphus gemmatus</name>
    <dbReference type="NCBI Taxonomy" id="747076"/>
    <lineage>
        <taxon>Bacteria</taxon>
        <taxon>Pseudomonadati</taxon>
        <taxon>Pseudomonadota</taxon>
        <taxon>Alphaproteobacteria</taxon>
        <taxon>Hyphomicrobiales</taxon>
        <taxon>Tepidamorphaceae</taxon>
        <taxon>Tepidamorphus</taxon>
    </lineage>
</organism>
<dbReference type="RefSeq" id="WP_245499712.1">
    <property type="nucleotide sequence ID" value="NZ_SMAK01000005.1"/>
</dbReference>
<proteinExistence type="predicted"/>
<evidence type="ECO:0000256" key="7">
    <source>
        <dbReference type="SAM" id="Coils"/>
    </source>
</evidence>
<dbReference type="AlphaFoldDB" id="A0A4R3MBU9"/>
<dbReference type="EMBL" id="SMAK01000005">
    <property type="protein sequence ID" value="TCT10612.1"/>
    <property type="molecule type" value="Genomic_DNA"/>
</dbReference>
<gene>
    <name evidence="11" type="ORF">EDC22_105111</name>
</gene>
<dbReference type="PANTHER" id="PTHR43065:SF42">
    <property type="entry name" value="TWO-COMPONENT SENSOR PPRA"/>
    <property type="match status" value="1"/>
</dbReference>
<keyword evidence="7" id="KW-0175">Coiled coil</keyword>
<dbReference type="Gene3D" id="1.10.287.130">
    <property type="match status" value="1"/>
</dbReference>
<evidence type="ECO:0000256" key="6">
    <source>
        <dbReference type="ARBA" id="ARBA00022777"/>
    </source>
</evidence>
<dbReference type="PROSITE" id="PS50885">
    <property type="entry name" value="HAMP"/>
    <property type="match status" value="1"/>
</dbReference>
<dbReference type="SUPFAM" id="SSF55874">
    <property type="entry name" value="ATPase domain of HSP90 chaperone/DNA topoisomerase II/histidine kinase"/>
    <property type="match status" value="1"/>
</dbReference>
<evidence type="ECO:0000256" key="3">
    <source>
        <dbReference type="ARBA" id="ARBA00012438"/>
    </source>
</evidence>
<dbReference type="InterPro" id="IPR004358">
    <property type="entry name" value="Sig_transdc_His_kin-like_C"/>
</dbReference>
<dbReference type="InterPro" id="IPR003661">
    <property type="entry name" value="HisK_dim/P_dom"/>
</dbReference>
<accession>A0A4R3MBU9</accession>
<feature type="domain" description="HAMP" evidence="10">
    <location>
        <begin position="339"/>
        <end position="392"/>
    </location>
</feature>
<comment type="catalytic activity">
    <reaction evidence="1">
        <text>ATP + protein L-histidine = ADP + protein N-phospho-L-histidine.</text>
        <dbReference type="EC" id="2.7.13.3"/>
    </reaction>
</comment>
<evidence type="ECO:0000313" key="11">
    <source>
        <dbReference type="EMBL" id="TCT10612.1"/>
    </source>
</evidence>
<dbReference type="Gene3D" id="6.10.340.10">
    <property type="match status" value="1"/>
</dbReference>
<sequence>MTSPALDRNRRPPGRSWTLGLEHLFRSWPIRRRILALAVVNSAIVVVFGLLVWDGGRVIGGAWSELEAAKHTDRQLIVIETQTGRLQTLIHRHFNQPRPTVLAEIEQGRAALLGALDAAAMADPALASPADDLKRAIDSFLGGFEELRDVRTAITTIYEQEVLTPASEMAGLYSIIDSSTRTGGPPIWPALAKSREALSAMLVAANAYYLSLAPDAAADARRNVESIERTVPVMLDLAETDLQRQVLTTLMDRAATVSRGLRRLEDSFATQARLLQDVIDGNQARMERAIADMLQIASRREAAAQTRFDEALSGVYRRMIAVTVVFIGLIVLFSLAIARSLVVPLYDLMIAMREIAAGNYDHRLGDFVGDDEIGDMAIAIEVFRENAIARRRAEEEVIRAKERAENALAELRHTQRNLIDAEKLAALGGLVAGVAHEVNNPVGISLTVASTLQRRVDAFAAELATGQLRRSQLSDFVAGVGDAATQLVANLHRAGDLIQSFKQVAVDRSQTERRTVDLREATEQILASLRPGLKKLPVTVETDIPDGIPLDSYPGPYGQVVTNLFLNAMIHAFPDGAAGRIAIAARRSGADMVEICFSDDGCGMEPDVAARAFDPFFTTRRGSGGTGLGLHIVYNLVTQRLGGRIVLASEPGRGTCFRITLPLVAPNEDSPATHGTA</sequence>
<dbReference type="EC" id="2.7.13.3" evidence="3"/>
<dbReference type="Pfam" id="PF00672">
    <property type="entry name" value="HAMP"/>
    <property type="match status" value="1"/>
</dbReference>
<feature type="coiled-coil region" evidence="7">
    <location>
        <begin position="390"/>
        <end position="424"/>
    </location>
</feature>
<feature type="transmembrane region" description="Helical" evidence="8">
    <location>
        <begin position="319"/>
        <end position="342"/>
    </location>
</feature>
<keyword evidence="12" id="KW-1185">Reference proteome</keyword>
<dbReference type="Pfam" id="PF02518">
    <property type="entry name" value="HATPase_c"/>
    <property type="match status" value="1"/>
</dbReference>
<dbReference type="SMART" id="SM00387">
    <property type="entry name" value="HATPase_c"/>
    <property type="match status" value="1"/>
</dbReference>
<keyword evidence="8" id="KW-0472">Membrane</keyword>
<keyword evidence="6" id="KW-0418">Kinase</keyword>
<feature type="transmembrane region" description="Helical" evidence="8">
    <location>
        <begin position="34"/>
        <end position="53"/>
    </location>
</feature>
<evidence type="ECO:0000256" key="5">
    <source>
        <dbReference type="ARBA" id="ARBA00022679"/>
    </source>
</evidence>
<evidence type="ECO:0000256" key="2">
    <source>
        <dbReference type="ARBA" id="ARBA00004370"/>
    </source>
</evidence>
<name>A0A4R3MBU9_9HYPH</name>
<dbReference type="SUPFAM" id="SSF158472">
    <property type="entry name" value="HAMP domain-like"/>
    <property type="match status" value="1"/>
</dbReference>
<dbReference type="CDD" id="cd06225">
    <property type="entry name" value="HAMP"/>
    <property type="match status" value="1"/>
</dbReference>
<dbReference type="PRINTS" id="PR00344">
    <property type="entry name" value="BCTRLSENSOR"/>
</dbReference>
<dbReference type="InterPro" id="IPR003660">
    <property type="entry name" value="HAMP_dom"/>
</dbReference>
<evidence type="ECO:0000259" key="9">
    <source>
        <dbReference type="PROSITE" id="PS50109"/>
    </source>
</evidence>
<dbReference type="SMART" id="SM00304">
    <property type="entry name" value="HAMP"/>
    <property type="match status" value="1"/>
</dbReference>
<keyword evidence="8" id="KW-0812">Transmembrane</keyword>
<dbReference type="PANTHER" id="PTHR43065">
    <property type="entry name" value="SENSOR HISTIDINE KINASE"/>
    <property type="match status" value="1"/>
</dbReference>
<dbReference type="InterPro" id="IPR005467">
    <property type="entry name" value="His_kinase_dom"/>
</dbReference>
<comment type="subcellular location">
    <subcellularLocation>
        <location evidence="2">Membrane</location>
    </subcellularLocation>
</comment>
<dbReference type="GO" id="GO:0016020">
    <property type="term" value="C:membrane"/>
    <property type="evidence" value="ECO:0007669"/>
    <property type="project" value="UniProtKB-SubCell"/>
</dbReference>
<dbReference type="SMART" id="SM00388">
    <property type="entry name" value="HisKA"/>
    <property type="match status" value="1"/>
</dbReference>
<evidence type="ECO:0000256" key="8">
    <source>
        <dbReference type="SAM" id="Phobius"/>
    </source>
</evidence>
<keyword evidence="5" id="KW-0808">Transferase</keyword>
<evidence type="ECO:0000259" key="10">
    <source>
        <dbReference type="PROSITE" id="PS50885"/>
    </source>
</evidence>